<dbReference type="RefSeq" id="WP_158636302.1">
    <property type="nucleotide sequence ID" value="NZ_VLKP01000005.1"/>
</dbReference>
<feature type="domain" description="Peptidase C1A papain C-terminal" evidence="2">
    <location>
        <begin position="450"/>
        <end position="489"/>
    </location>
</feature>
<dbReference type="GO" id="GO:0006508">
    <property type="term" value="P:proteolysis"/>
    <property type="evidence" value="ECO:0007669"/>
    <property type="project" value="UniProtKB-KW"/>
</dbReference>
<dbReference type="InterPro" id="IPR000668">
    <property type="entry name" value="Peptidase_C1A_C"/>
</dbReference>
<dbReference type="EMBL" id="VLKP01000005">
    <property type="protein sequence ID" value="TWI11655.1"/>
    <property type="molecule type" value="Genomic_DNA"/>
</dbReference>
<dbReference type="SUPFAM" id="SSF53474">
    <property type="entry name" value="alpha/beta-Hydrolases"/>
    <property type="match status" value="1"/>
</dbReference>
<dbReference type="Proteomes" id="UP000316471">
    <property type="component" value="Unassembled WGS sequence"/>
</dbReference>
<feature type="domain" description="N-acetylmuramidase" evidence="3">
    <location>
        <begin position="22"/>
        <end position="189"/>
    </location>
</feature>
<keyword evidence="5" id="KW-1185">Reference proteome</keyword>
<keyword evidence="4" id="KW-0378">Hydrolase</keyword>
<feature type="region of interest" description="Disordered" evidence="1">
    <location>
        <begin position="197"/>
        <end position="246"/>
    </location>
</feature>
<accession>A0A562LVJ4</accession>
<dbReference type="InterPro" id="IPR024408">
    <property type="entry name" value="Muramidase"/>
</dbReference>
<dbReference type="InterPro" id="IPR029058">
    <property type="entry name" value="AB_hydrolase_fold"/>
</dbReference>
<dbReference type="Pfam" id="PF00112">
    <property type="entry name" value="Peptidase_C1"/>
    <property type="match status" value="1"/>
</dbReference>
<proteinExistence type="predicted"/>
<dbReference type="OrthoDB" id="1491023at2"/>
<feature type="compositionally biased region" description="Low complexity" evidence="1">
    <location>
        <begin position="212"/>
        <end position="229"/>
    </location>
</feature>
<dbReference type="AlphaFoldDB" id="A0A562LVJ4"/>
<dbReference type="SUPFAM" id="SSF54001">
    <property type="entry name" value="Cysteine proteinases"/>
    <property type="match status" value="1"/>
</dbReference>
<gene>
    <name evidence="4" type="ORF">IP93_01557</name>
</gene>
<dbReference type="Gene3D" id="3.90.70.10">
    <property type="entry name" value="Cysteine proteinases"/>
    <property type="match status" value="1"/>
</dbReference>
<evidence type="ECO:0000256" key="1">
    <source>
        <dbReference type="SAM" id="MobiDB-lite"/>
    </source>
</evidence>
<protein>
    <submittedName>
        <fullName evidence="4">Papain like protease</fullName>
    </submittedName>
</protein>
<evidence type="ECO:0000259" key="2">
    <source>
        <dbReference type="Pfam" id="PF00112"/>
    </source>
</evidence>
<evidence type="ECO:0000259" key="3">
    <source>
        <dbReference type="Pfam" id="PF11860"/>
    </source>
</evidence>
<dbReference type="CDD" id="cd02619">
    <property type="entry name" value="Peptidase_C1"/>
    <property type="match status" value="1"/>
</dbReference>
<name>A0A562LVJ4_9GAMM</name>
<organism evidence="4 5">
    <name type="scientific">Aerolutibacter ruishenii</name>
    <dbReference type="NCBI Taxonomy" id="686800"/>
    <lineage>
        <taxon>Bacteria</taxon>
        <taxon>Pseudomonadati</taxon>
        <taxon>Pseudomonadota</taxon>
        <taxon>Gammaproteobacteria</taxon>
        <taxon>Lysobacterales</taxon>
        <taxon>Lysobacteraceae</taxon>
        <taxon>Aerolutibacter</taxon>
    </lineage>
</organism>
<sequence length="882" mass="97450">MNKDVTDLAWTDLAKALEVEETCLKAIARVETAGHGFVTGRSGRPKILFEGHAFHRLTGGQFDASHPHLSHAAWDPRKYARDQAGEWQRLDEACQLDRPAALQSASWGLFQVMGFNYPYCGHDTVEAFVAAQHTDADAHVSAFARLVLRPPFLQALRTRDWATFAAAYNGPGHAVHRYEERLAAAYAQLVAEAADATARTGTGHGRRQSGRASANASSPATAAVPSLPSLRAVPPGRSQFAPLGSVRRRLPKRRNVRPDPVDLRDWEYRPSIAIAPPDAMLPLDPNPTKQQGDTNACTGFALATVIEYLLDRGQRPVEAMSGHMLYNMARRYDEWAEEDEEDDSGSSLRGALKGWSRHGASCERLWPRQPMPRPRPGSQDDWWLDAVKRPLGAYYRIDPDNIRDIHIALREAGAVYASAFTHKGWDAQLQQMTLPAPTQLDEIPAIKHHSGSQEQGHAFAIVGYTRAGFIIQNSWGAEWGRGGFAVLTYEDWTENAMDCWVVQLGVVTVEHEAVAGATTMRLDARTGAAIISRNTTLADHEIAPFIINMENEGQLSHRGRFRTGPEDLRLLLEHHLPEACRAWGLETTDTVDIALYAHGGLTGEEAAAATARSWIPHLYTEHVFPIFLMWETDAFSTLSNIFEDAVKGEAEKTGGERWNRFRRRFEEWRDERLEGLARLPGGKLWGQMKQNADALSGAKNAGIVQLFELFKRKDLQARLPRIRLHLIGHSAGTIVHTWLGGRALRRGLDVGSISLLAPAVRLDLFDQQLGGHVAQRRIPVLVSNLTDAAERADPTCKPYGKSLLYLVARSFEDHEETALLGMEKHLVPALPTHAWGSLVRQLPTPGGAWAPNTPAARATTHGGLDNDAAIREAVTAFIKARA</sequence>
<dbReference type="GO" id="GO:0008234">
    <property type="term" value="F:cysteine-type peptidase activity"/>
    <property type="evidence" value="ECO:0007669"/>
    <property type="project" value="InterPro"/>
</dbReference>
<evidence type="ECO:0000313" key="4">
    <source>
        <dbReference type="EMBL" id="TWI11655.1"/>
    </source>
</evidence>
<dbReference type="Pfam" id="PF11860">
    <property type="entry name" value="Muramidase"/>
    <property type="match status" value="1"/>
</dbReference>
<dbReference type="InterPro" id="IPR038765">
    <property type="entry name" value="Papain-like_cys_pep_sf"/>
</dbReference>
<keyword evidence="4" id="KW-0645">Protease</keyword>
<evidence type="ECO:0000313" key="5">
    <source>
        <dbReference type="Proteomes" id="UP000316471"/>
    </source>
</evidence>
<reference evidence="4 5" key="1">
    <citation type="journal article" date="2015" name="Stand. Genomic Sci.">
        <title>Genomic Encyclopedia of Bacterial and Archaeal Type Strains, Phase III: the genomes of soil and plant-associated and newly described type strains.</title>
        <authorList>
            <person name="Whitman W.B."/>
            <person name="Woyke T."/>
            <person name="Klenk H.P."/>
            <person name="Zhou Y."/>
            <person name="Lilburn T.G."/>
            <person name="Beck B.J."/>
            <person name="De Vos P."/>
            <person name="Vandamme P."/>
            <person name="Eisen J.A."/>
            <person name="Garrity G."/>
            <person name="Hugenholtz P."/>
            <person name="Kyrpides N.C."/>
        </authorList>
    </citation>
    <scope>NUCLEOTIDE SEQUENCE [LARGE SCALE GENOMIC DNA]</scope>
    <source>
        <strain evidence="4 5">CGMCC 1.10136</strain>
    </source>
</reference>
<comment type="caution">
    <text evidence="4">The sequence shown here is derived from an EMBL/GenBank/DDBJ whole genome shotgun (WGS) entry which is preliminary data.</text>
</comment>